<gene>
    <name evidence="2" type="ORF">PENPOL_c001G07528</name>
</gene>
<dbReference type="EMBL" id="MDYM01000001">
    <property type="protein sequence ID" value="OQD70748.1"/>
    <property type="molecule type" value="Genomic_DNA"/>
</dbReference>
<comment type="caution">
    <text evidence="2">The sequence shown here is derived from an EMBL/GenBank/DDBJ whole genome shotgun (WGS) entry which is preliminary data.</text>
</comment>
<sequence>MPSPMSLTHLPAELVYIVAKFLKEARYLNSLAQTCRRLHLLLNPILYQTGIHTLHGFPLVWGAKHSSEVTIRRAFDAGASTHSCHYNLKQSLVAAVDNSHETIVRLILEQSRDPRIFKNHQSCNLCGGQRSIVLQRHPLYLAVLCGNATIVRLLLAYKITIWKHTHRYCGSVYFDLIFSAVKRRHLAVLQVLIEAGDTLTYE</sequence>
<dbReference type="SUPFAM" id="SSF81383">
    <property type="entry name" value="F-box domain"/>
    <property type="match status" value="1"/>
</dbReference>
<feature type="domain" description="F-box" evidence="1">
    <location>
        <begin position="4"/>
        <end position="50"/>
    </location>
</feature>
<evidence type="ECO:0000313" key="3">
    <source>
        <dbReference type="Proteomes" id="UP000191408"/>
    </source>
</evidence>
<dbReference type="InterPro" id="IPR036047">
    <property type="entry name" value="F-box-like_dom_sf"/>
</dbReference>
<reference evidence="3" key="1">
    <citation type="journal article" date="2017" name="Nat. Microbiol.">
        <title>Global analysis of biosynthetic gene clusters reveals vast potential of secondary metabolite production in Penicillium species.</title>
        <authorList>
            <person name="Nielsen J.C."/>
            <person name="Grijseels S."/>
            <person name="Prigent S."/>
            <person name="Ji B."/>
            <person name="Dainat J."/>
            <person name="Nielsen K.F."/>
            <person name="Frisvad J.C."/>
            <person name="Workman M."/>
            <person name="Nielsen J."/>
        </authorList>
    </citation>
    <scope>NUCLEOTIDE SEQUENCE [LARGE SCALE GENOMIC DNA]</scope>
    <source>
        <strain evidence="3">IBT 4502</strain>
    </source>
</reference>
<dbReference type="AlphaFoldDB" id="A0A1V6P1C5"/>
<dbReference type="Proteomes" id="UP000191408">
    <property type="component" value="Unassembled WGS sequence"/>
</dbReference>
<dbReference type="Gene3D" id="1.25.40.20">
    <property type="entry name" value="Ankyrin repeat-containing domain"/>
    <property type="match status" value="1"/>
</dbReference>
<evidence type="ECO:0000313" key="2">
    <source>
        <dbReference type="EMBL" id="OQD70748.1"/>
    </source>
</evidence>
<dbReference type="InterPro" id="IPR002110">
    <property type="entry name" value="Ankyrin_rpt"/>
</dbReference>
<dbReference type="InterPro" id="IPR001810">
    <property type="entry name" value="F-box_dom"/>
</dbReference>
<organism evidence="2 3">
    <name type="scientific">Penicillium polonicum</name>
    <dbReference type="NCBI Taxonomy" id="60169"/>
    <lineage>
        <taxon>Eukaryota</taxon>
        <taxon>Fungi</taxon>
        <taxon>Dikarya</taxon>
        <taxon>Ascomycota</taxon>
        <taxon>Pezizomycotina</taxon>
        <taxon>Eurotiomycetes</taxon>
        <taxon>Eurotiomycetidae</taxon>
        <taxon>Eurotiales</taxon>
        <taxon>Aspergillaceae</taxon>
        <taxon>Penicillium</taxon>
    </lineage>
</organism>
<accession>A0A1V6P1C5</accession>
<protein>
    <recommendedName>
        <fullName evidence="1">F-box domain-containing protein</fullName>
    </recommendedName>
</protein>
<dbReference type="SMART" id="SM00248">
    <property type="entry name" value="ANK"/>
    <property type="match status" value="3"/>
</dbReference>
<evidence type="ECO:0000259" key="1">
    <source>
        <dbReference type="PROSITE" id="PS50181"/>
    </source>
</evidence>
<dbReference type="InterPro" id="IPR036770">
    <property type="entry name" value="Ankyrin_rpt-contain_sf"/>
</dbReference>
<name>A0A1V6P1C5_PENPO</name>
<keyword evidence="3" id="KW-1185">Reference proteome</keyword>
<dbReference type="PROSITE" id="PS50181">
    <property type="entry name" value="FBOX"/>
    <property type="match status" value="1"/>
</dbReference>
<proteinExistence type="predicted"/>
<dbReference type="SUPFAM" id="SSF48403">
    <property type="entry name" value="Ankyrin repeat"/>
    <property type="match status" value="1"/>
</dbReference>
<dbReference type="OrthoDB" id="341259at2759"/>
<dbReference type="STRING" id="60169.A0A1V6P1C5"/>